<gene>
    <name evidence="6" type="ORF">MM239_08690</name>
</gene>
<dbReference type="InterPro" id="IPR018062">
    <property type="entry name" value="HTH_AraC-typ_CS"/>
</dbReference>
<keyword evidence="4" id="KW-0472">Membrane</keyword>
<sequence length="425" mass="49379">MMILVLLLCVIILSAGTLNSVLLMVKPTNGAVDNKMFGSTLFFYNLYLLVYFLWFELEFILSQPHMFRTVSPLMYFTGPLFYFFVRNSLQGTEGLRKYDWIHFVPAVFHFVELMPLFFESSSQKLEVLQVILRDKSQLRWLGGGLIPIGFHYLFRTLLLAGYFSHSVVLFYRSRKQHSQRLNVHLFSNWFLMAMILVGWVVFSNLIYDVLGSLVFINVHGFSEYSQIFSFVALLGILLLNLYINFYPELVFDASGSKDRYPTYFTSQPMELQTLSSFRFEFQGIDDSLGQSLEYIPKNKALSKDEELIDVEEILTFKNRIVDLIQKDKIFRNSNLTLSEFSKQVGLSPKLVSYGIKQCFDKGFNEFINYHRVQDAIALIEEGFLDDYTMNGLCESVGFNSRSTFFNSFKKEMSCSPGEYWKNFQG</sequence>
<protein>
    <submittedName>
        <fullName evidence="6">AraC family transcriptional regulator</fullName>
    </submittedName>
</protein>
<evidence type="ECO:0000256" key="1">
    <source>
        <dbReference type="ARBA" id="ARBA00023015"/>
    </source>
</evidence>
<evidence type="ECO:0000256" key="2">
    <source>
        <dbReference type="ARBA" id="ARBA00023125"/>
    </source>
</evidence>
<dbReference type="EMBL" id="JAKZGP010000017">
    <property type="protein sequence ID" value="MCH7409469.1"/>
    <property type="molecule type" value="Genomic_DNA"/>
</dbReference>
<reference evidence="6" key="1">
    <citation type="submission" date="2022-03" db="EMBL/GenBank/DDBJ databases">
        <title>De novo assembled genomes of Belliella spp. (Cyclobacteriaceae) strains.</title>
        <authorList>
            <person name="Szabo A."/>
            <person name="Korponai K."/>
            <person name="Felfoldi T."/>
        </authorList>
    </citation>
    <scope>NUCLEOTIDE SEQUENCE</scope>
    <source>
        <strain evidence="6">DSM 111904</strain>
    </source>
</reference>
<dbReference type="SMART" id="SM00342">
    <property type="entry name" value="HTH_ARAC"/>
    <property type="match status" value="1"/>
</dbReference>
<dbReference type="RefSeq" id="WP_241347815.1">
    <property type="nucleotide sequence ID" value="NZ_JAKZGP010000017.1"/>
</dbReference>
<keyword evidence="4" id="KW-1133">Transmembrane helix</keyword>
<evidence type="ECO:0000256" key="4">
    <source>
        <dbReference type="SAM" id="Phobius"/>
    </source>
</evidence>
<dbReference type="InterPro" id="IPR009057">
    <property type="entry name" value="Homeodomain-like_sf"/>
</dbReference>
<dbReference type="Pfam" id="PF12833">
    <property type="entry name" value="HTH_18"/>
    <property type="match status" value="1"/>
</dbReference>
<dbReference type="PROSITE" id="PS01124">
    <property type="entry name" value="HTH_ARAC_FAMILY_2"/>
    <property type="match status" value="1"/>
</dbReference>
<keyword evidence="2" id="KW-0238">DNA-binding</keyword>
<feature type="transmembrane region" description="Helical" evidence="4">
    <location>
        <begin position="152"/>
        <end position="171"/>
    </location>
</feature>
<feature type="transmembrane region" description="Helical" evidence="4">
    <location>
        <begin position="36"/>
        <end position="54"/>
    </location>
</feature>
<name>A0ABS9UZ85_9BACT</name>
<accession>A0ABS9UZ85</accession>
<feature type="transmembrane region" description="Helical" evidence="4">
    <location>
        <begin position="227"/>
        <end position="247"/>
    </location>
</feature>
<keyword evidence="3" id="KW-0804">Transcription</keyword>
<feature type="domain" description="HTH araC/xylS-type" evidence="5">
    <location>
        <begin position="318"/>
        <end position="422"/>
    </location>
</feature>
<dbReference type="PANTHER" id="PTHR43280">
    <property type="entry name" value="ARAC-FAMILY TRANSCRIPTIONAL REGULATOR"/>
    <property type="match status" value="1"/>
</dbReference>
<organism evidence="6 7">
    <name type="scientific">Belliella filtrata</name>
    <dbReference type="NCBI Taxonomy" id="2923435"/>
    <lineage>
        <taxon>Bacteria</taxon>
        <taxon>Pseudomonadati</taxon>
        <taxon>Bacteroidota</taxon>
        <taxon>Cytophagia</taxon>
        <taxon>Cytophagales</taxon>
        <taxon>Cyclobacteriaceae</taxon>
        <taxon>Belliella</taxon>
    </lineage>
</organism>
<dbReference type="PANTHER" id="PTHR43280:SF29">
    <property type="entry name" value="ARAC-FAMILY TRANSCRIPTIONAL REGULATOR"/>
    <property type="match status" value="1"/>
</dbReference>
<evidence type="ECO:0000313" key="7">
    <source>
        <dbReference type="Proteomes" id="UP001165489"/>
    </source>
</evidence>
<keyword evidence="4" id="KW-0812">Transmembrane</keyword>
<proteinExistence type="predicted"/>
<dbReference type="Proteomes" id="UP001165489">
    <property type="component" value="Unassembled WGS sequence"/>
</dbReference>
<keyword evidence="1" id="KW-0805">Transcription regulation</keyword>
<dbReference type="Gene3D" id="1.10.10.60">
    <property type="entry name" value="Homeodomain-like"/>
    <property type="match status" value="1"/>
</dbReference>
<dbReference type="SUPFAM" id="SSF46689">
    <property type="entry name" value="Homeodomain-like"/>
    <property type="match status" value="1"/>
</dbReference>
<keyword evidence="7" id="KW-1185">Reference proteome</keyword>
<dbReference type="InterPro" id="IPR018060">
    <property type="entry name" value="HTH_AraC"/>
</dbReference>
<evidence type="ECO:0000313" key="6">
    <source>
        <dbReference type="EMBL" id="MCH7409469.1"/>
    </source>
</evidence>
<evidence type="ECO:0000256" key="3">
    <source>
        <dbReference type="ARBA" id="ARBA00023163"/>
    </source>
</evidence>
<evidence type="ECO:0000259" key="5">
    <source>
        <dbReference type="PROSITE" id="PS01124"/>
    </source>
</evidence>
<comment type="caution">
    <text evidence="6">The sequence shown here is derived from an EMBL/GenBank/DDBJ whole genome shotgun (WGS) entry which is preliminary data.</text>
</comment>
<feature type="transmembrane region" description="Helical" evidence="4">
    <location>
        <begin position="183"/>
        <end position="207"/>
    </location>
</feature>
<feature type="transmembrane region" description="Helical" evidence="4">
    <location>
        <begin position="66"/>
        <end position="85"/>
    </location>
</feature>
<dbReference type="PROSITE" id="PS00041">
    <property type="entry name" value="HTH_ARAC_FAMILY_1"/>
    <property type="match status" value="1"/>
</dbReference>